<feature type="transmembrane region" description="Helical" evidence="7">
    <location>
        <begin position="48"/>
        <end position="70"/>
    </location>
</feature>
<organism evidence="9 10">
    <name type="scientific">Bacillus oleivorans</name>
    <dbReference type="NCBI Taxonomy" id="1448271"/>
    <lineage>
        <taxon>Bacteria</taxon>
        <taxon>Bacillati</taxon>
        <taxon>Bacillota</taxon>
        <taxon>Bacilli</taxon>
        <taxon>Bacillales</taxon>
        <taxon>Bacillaceae</taxon>
        <taxon>Bacillus</taxon>
    </lineage>
</organism>
<proteinExistence type="predicted"/>
<feature type="transmembrane region" description="Helical" evidence="7">
    <location>
        <begin position="154"/>
        <end position="184"/>
    </location>
</feature>
<evidence type="ECO:0000256" key="4">
    <source>
        <dbReference type="ARBA" id="ARBA00022692"/>
    </source>
</evidence>
<evidence type="ECO:0000259" key="8">
    <source>
        <dbReference type="PROSITE" id="PS50850"/>
    </source>
</evidence>
<feature type="transmembrane region" description="Helical" evidence="7">
    <location>
        <begin position="385"/>
        <end position="404"/>
    </location>
</feature>
<dbReference type="CDD" id="cd06173">
    <property type="entry name" value="MFS_MefA_like"/>
    <property type="match status" value="1"/>
</dbReference>
<keyword evidence="10" id="KW-1185">Reference proteome</keyword>
<keyword evidence="5 7" id="KW-1133">Transmembrane helix</keyword>
<dbReference type="GO" id="GO:0005886">
    <property type="term" value="C:plasma membrane"/>
    <property type="evidence" value="ECO:0007669"/>
    <property type="project" value="UniProtKB-SubCell"/>
</dbReference>
<feature type="transmembrane region" description="Helical" evidence="7">
    <location>
        <begin position="12"/>
        <end position="42"/>
    </location>
</feature>
<keyword evidence="2" id="KW-0813">Transport</keyword>
<evidence type="ECO:0000256" key="7">
    <source>
        <dbReference type="SAM" id="Phobius"/>
    </source>
</evidence>
<dbReference type="InterPro" id="IPR036259">
    <property type="entry name" value="MFS_trans_sf"/>
</dbReference>
<feature type="transmembrane region" description="Helical" evidence="7">
    <location>
        <begin position="223"/>
        <end position="245"/>
    </location>
</feature>
<accession>A0A285D3F2</accession>
<keyword evidence="4 7" id="KW-0812">Transmembrane</keyword>
<dbReference type="InterPro" id="IPR020846">
    <property type="entry name" value="MFS_dom"/>
</dbReference>
<gene>
    <name evidence="9" type="ORF">SAMN05877753_10942</name>
</gene>
<keyword evidence="6 7" id="KW-0472">Membrane</keyword>
<protein>
    <submittedName>
        <fullName evidence="9">Predicted MFS family arabinose efflux permease</fullName>
    </submittedName>
</protein>
<evidence type="ECO:0000256" key="3">
    <source>
        <dbReference type="ARBA" id="ARBA00022475"/>
    </source>
</evidence>
<dbReference type="AlphaFoldDB" id="A0A285D3F2"/>
<feature type="transmembrane region" description="Helical" evidence="7">
    <location>
        <begin position="82"/>
        <end position="104"/>
    </location>
</feature>
<feature type="transmembrane region" description="Helical" evidence="7">
    <location>
        <begin position="257"/>
        <end position="279"/>
    </location>
</feature>
<dbReference type="Proteomes" id="UP000219546">
    <property type="component" value="Unassembled WGS sequence"/>
</dbReference>
<dbReference type="SUPFAM" id="SSF103473">
    <property type="entry name" value="MFS general substrate transporter"/>
    <property type="match status" value="1"/>
</dbReference>
<name>A0A285D3F2_9BACI</name>
<evidence type="ECO:0000313" key="10">
    <source>
        <dbReference type="Proteomes" id="UP000219546"/>
    </source>
</evidence>
<dbReference type="PROSITE" id="PS50850">
    <property type="entry name" value="MFS"/>
    <property type="match status" value="1"/>
</dbReference>
<dbReference type="RefSeq" id="WP_097159894.1">
    <property type="nucleotide sequence ID" value="NZ_JBEPMQ010000009.1"/>
</dbReference>
<dbReference type="PANTHER" id="PTHR43266:SF2">
    <property type="entry name" value="MAJOR FACILITATOR SUPERFAMILY (MFS) PROFILE DOMAIN-CONTAINING PROTEIN"/>
    <property type="match status" value="1"/>
</dbReference>
<keyword evidence="3" id="KW-1003">Cell membrane</keyword>
<dbReference type="OrthoDB" id="9775268at2"/>
<dbReference type="Pfam" id="PF07690">
    <property type="entry name" value="MFS_1"/>
    <property type="match status" value="1"/>
</dbReference>
<evidence type="ECO:0000256" key="1">
    <source>
        <dbReference type="ARBA" id="ARBA00004651"/>
    </source>
</evidence>
<feature type="transmembrane region" description="Helical" evidence="7">
    <location>
        <begin position="313"/>
        <end position="338"/>
    </location>
</feature>
<feature type="domain" description="Major facilitator superfamily (MFS) profile" evidence="8">
    <location>
        <begin position="1"/>
        <end position="408"/>
    </location>
</feature>
<evidence type="ECO:0000256" key="2">
    <source>
        <dbReference type="ARBA" id="ARBA00022448"/>
    </source>
</evidence>
<dbReference type="GO" id="GO:0022857">
    <property type="term" value="F:transmembrane transporter activity"/>
    <property type="evidence" value="ECO:0007669"/>
    <property type="project" value="InterPro"/>
</dbReference>
<reference evidence="9 10" key="1">
    <citation type="submission" date="2017-08" db="EMBL/GenBank/DDBJ databases">
        <authorList>
            <person name="de Groot N.N."/>
        </authorList>
    </citation>
    <scope>NUCLEOTIDE SEQUENCE [LARGE SCALE GENOMIC DNA]</scope>
    <source>
        <strain evidence="9 10">JC228</strain>
    </source>
</reference>
<dbReference type="EMBL" id="OAOP01000009">
    <property type="protein sequence ID" value="SNX74340.1"/>
    <property type="molecule type" value="Genomic_DNA"/>
</dbReference>
<feature type="transmembrane region" description="Helical" evidence="7">
    <location>
        <begin position="286"/>
        <end position="307"/>
    </location>
</feature>
<dbReference type="PANTHER" id="PTHR43266">
    <property type="entry name" value="MACROLIDE-EFFLUX PROTEIN"/>
    <property type="match status" value="1"/>
</dbReference>
<feature type="transmembrane region" description="Helical" evidence="7">
    <location>
        <begin position="350"/>
        <end position="373"/>
    </location>
</feature>
<sequence>MESSIPLFKNKTYVKLFLASSISIYGDWFDILAISVLVAYGWNTDPALIGLIPVCFALPGIVFGSFAGVLADRCRKVNLMMASDFISAILTGLLALADHIYWVLPLLFLRSTIGLISSPAAQALTRHVVSEDQLLKATSYNQIVNNSGKIVGPLLGAFIVSVFSPQICIMINAVSSLVSGLILFTMRHIKENEKSTQEKDDQEKASFTGAWKEGWTFVSKNRFILNTIFFAFFGMMGIQLVDFQFPVLLRSVNMEDPVVFGMLMSTTGVGSIITIAWMNRFKKFQYGWAIGGGLSLIGIGFAGAGFITEGMSLWLPALFGLLVGLGNGLWMVSFNFALQKQSPKEMVGRVFGITNSLLSIVVIIAPITGGILVQTLGASTIIKTSGFIVCGIGLIGVILGKWLWKQEAASQRIQIPVYKETGL</sequence>
<evidence type="ECO:0000256" key="6">
    <source>
        <dbReference type="ARBA" id="ARBA00023136"/>
    </source>
</evidence>
<dbReference type="InterPro" id="IPR011701">
    <property type="entry name" value="MFS"/>
</dbReference>
<evidence type="ECO:0000256" key="5">
    <source>
        <dbReference type="ARBA" id="ARBA00022989"/>
    </source>
</evidence>
<comment type="subcellular location">
    <subcellularLocation>
        <location evidence="1">Cell membrane</location>
        <topology evidence="1">Multi-pass membrane protein</topology>
    </subcellularLocation>
</comment>
<evidence type="ECO:0000313" key="9">
    <source>
        <dbReference type="EMBL" id="SNX74340.1"/>
    </source>
</evidence>
<dbReference type="Gene3D" id="1.20.1250.20">
    <property type="entry name" value="MFS general substrate transporter like domains"/>
    <property type="match status" value="1"/>
</dbReference>